<dbReference type="Gene3D" id="3.90.660.20">
    <property type="entry name" value="Protoporphyrinogen oxidase, mitochondrial, domain 2"/>
    <property type="match status" value="1"/>
</dbReference>
<evidence type="ECO:0000256" key="10">
    <source>
        <dbReference type="ARBA" id="ARBA00023002"/>
    </source>
</evidence>
<dbReference type="InterPro" id="IPR050464">
    <property type="entry name" value="Zeta_carotene_desat/Oxidored"/>
</dbReference>
<proteinExistence type="inferred from homology"/>
<dbReference type="NCBIfam" id="TIGR00562">
    <property type="entry name" value="proto_IX_ox"/>
    <property type="match status" value="1"/>
</dbReference>
<keyword evidence="8 12" id="KW-0285">Flavoprotein</keyword>
<evidence type="ECO:0000259" key="13">
    <source>
        <dbReference type="Pfam" id="PF01593"/>
    </source>
</evidence>
<dbReference type="GO" id="GO:0006783">
    <property type="term" value="P:heme biosynthetic process"/>
    <property type="evidence" value="ECO:0007669"/>
    <property type="project" value="UniProtKB-UniRule"/>
</dbReference>
<sequence length="487" mass="50190">MSTVTAARVAPLPQACDVLVIGAGISGLSAALRLRKENPRLDVQMIDIADVVGGKLRAAHLADVPIDIGAEALLTRRPEALELIDTLGLGDQMRFPGVLSAKIALADGQYPMPMTSMGVPTDEESLAVSGLLTTAGVAAVRDRQRGAVLSGDVSVAEAIGSRLGGEVVDRLVEPMLGGVYAGRADRLSLAATMPALFARMQQEPDVIEAAKVLLPPKSTDTTAMPVFTTLVDGGVSRLPAAMAEAAGVQVHLRCPARSLRRTADGFNVEVGTGADPHLIKATSVIVATGPSKAAQLLAGVTADGSAALAEVPTASMAVLAFAYRTADLAMPPPTGSGFLVPVSVGTTIKAATYVSNKWPHLVADGTGHEDLFLVRVSVGRIGEEAMLQRPDPDLVALARRDLALLAGISGQPCDVVVQRWGGALPQYDVGHLDRVTRVRQAVDEVKGLAVAGATYQGVGVPACISSGQAAAEVVLSHLTESTEGTSQ</sequence>
<protein>
    <recommendedName>
        <fullName evidence="7 12">Coproporphyrinogen III oxidase</fullName>
        <ecNumber evidence="6 12">1.3.3.15</ecNumber>
    </recommendedName>
</protein>
<reference evidence="14 15" key="1">
    <citation type="submission" date="2018-03" db="EMBL/GenBank/DDBJ databases">
        <title>Genomic Encyclopedia of Archaeal and Bacterial Type Strains, Phase II (KMG-II): from individual species to whole genera.</title>
        <authorList>
            <person name="Goeker M."/>
        </authorList>
    </citation>
    <scope>NUCLEOTIDE SEQUENCE [LARGE SCALE GENOMIC DNA]</scope>
    <source>
        <strain evidence="14 15">DSM 100065</strain>
    </source>
</reference>
<keyword evidence="15" id="KW-1185">Reference proteome</keyword>
<organism evidence="14 15">
    <name type="scientific">Antricoccus suffuscus</name>
    <dbReference type="NCBI Taxonomy" id="1629062"/>
    <lineage>
        <taxon>Bacteria</taxon>
        <taxon>Bacillati</taxon>
        <taxon>Actinomycetota</taxon>
        <taxon>Actinomycetes</taxon>
        <taxon>Geodermatophilales</taxon>
        <taxon>Antricoccaceae</taxon>
        <taxon>Antricoccus</taxon>
    </lineage>
</organism>
<evidence type="ECO:0000256" key="8">
    <source>
        <dbReference type="ARBA" id="ARBA00022630"/>
    </source>
</evidence>
<dbReference type="RefSeq" id="WP_106347808.1">
    <property type="nucleotide sequence ID" value="NZ_PVUE01000002.1"/>
</dbReference>
<dbReference type="UniPathway" id="UPA00252"/>
<dbReference type="Gene3D" id="3.50.50.60">
    <property type="entry name" value="FAD/NAD(P)-binding domain"/>
    <property type="match status" value="1"/>
</dbReference>
<dbReference type="PANTHER" id="PTHR42923">
    <property type="entry name" value="PROTOPORPHYRINOGEN OXIDASE"/>
    <property type="match status" value="1"/>
</dbReference>
<dbReference type="Proteomes" id="UP000237752">
    <property type="component" value="Unassembled WGS sequence"/>
</dbReference>
<evidence type="ECO:0000256" key="5">
    <source>
        <dbReference type="ARBA" id="ARBA00008310"/>
    </source>
</evidence>
<comment type="pathway">
    <text evidence="4 12">Porphyrin-containing compound metabolism; protoheme biosynthesis.</text>
</comment>
<dbReference type="EC" id="1.3.3.15" evidence="6 12"/>
<feature type="domain" description="Amine oxidase" evidence="13">
    <location>
        <begin position="25"/>
        <end position="475"/>
    </location>
</feature>
<evidence type="ECO:0000256" key="4">
    <source>
        <dbReference type="ARBA" id="ARBA00004744"/>
    </source>
</evidence>
<comment type="similarity">
    <text evidence="5 12">Belongs to the protoporphyrinogen/coproporphyrinogen oxidase family. Coproporphyrinogen III oxidase subfamily.</text>
</comment>
<evidence type="ECO:0000256" key="3">
    <source>
        <dbReference type="ARBA" id="ARBA00002185"/>
    </source>
</evidence>
<evidence type="ECO:0000313" key="15">
    <source>
        <dbReference type="Proteomes" id="UP000237752"/>
    </source>
</evidence>
<evidence type="ECO:0000256" key="6">
    <source>
        <dbReference type="ARBA" id="ARBA00012402"/>
    </source>
</evidence>
<comment type="caution">
    <text evidence="14">The sequence shown here is derived from an EMBL/GenBank/DDBJ whole genome shotgun (WGS) entry which is preliminary data.</text>
</comment>
<keyword evidence="10 12" id="KW-0560">Oxidoreductase</keyword>
<name>A0A2T1A4Z3_9ACTN</name>
<comment type="subcellular location">
    <subcellularLocation>
        <location evidence="12">Cytoplasm</location>
    </subcellularLocation>
</comment>
<dbReference type="PANTHER" id="PTHR42923:SF3">
    <property type="entry name" value="PROTOPORPHYRINOGEN OXIDASE"/>
    <property type="match status" value="1"/>
</dbReference>
<evidence type="ECO:0000256" key="1">
    <source>
        <dbReference type="ARBA" id="ARBA00001755"/>
    </source>
</evidence>
<keyword evidence="12" id="KW-0963">Cytoplasm</keyword>
<dbReference type="SUPFAM" id="SSF51905">
    <property type="entry name" value="FAD/NAD(P)-binding domain"/>
    <property type="match status" value="1"/>
</dbReference>
<comment type="catalytic activity">
    <reaction evidence="1">
        <text>coproporphyrinogen III + 3 O2 = coproporphyrin III + 3 H2O2</text>
        <dbReference type="Rhea" id="RHEA:43436"/>
        <dbReference type="ChEBI" id="CHEBI:15379"/>
        <dbReference type="ChEBI" id="CHEBI:16240"/>
        <dbReference type="ChEBI" id="CHEBI:57309"/>
        <dbReference type="ChEBI" id="CHEBI:131725"/>
        <dbReference type="EC" id="1.3.3.15"/>
    </reaction>
    <physiologicalReaction direction="left-to-right" evidence="1">
        <dbReference type="Rhea" id="RHEA:43437"/>
    </physiologicalReaction>
</comment>
<evidence type="ECO:0000313" key="14">
    <source>
        <dbReference type="EMBL" id="PRZ43675.1"/>
    </source>
</evidence>
<dbReference type="InterPro" id="IPR004572">
    <property type="entry name" value="Protoporphyrinogen_oxidase"/>
</dbReference>
<evidence type="ECO:0000256" key="7">
    <source>
        <dbReference type="ARBA" id="ARBA00019046"/>
    </source>
</evidence>
<evidence type="ECO:0000256" key="9">
    <source>
        <dbReference type="ARBA" id="ARBA00022827"/>
    </source>
</evidence>
<accession>A0A2T1A4Z3</accession>
<dbReference type="OrthoDB" id="4496419at2"/>
<dbReference type="GO" id="GO:0005737">
    <property type="term" value="C:cytoplasm"/>
    <property type="evidence" value="ECO:0007669"/>
    <property type="project" value="UniProtKB-SubCell"/>
</dbReference>
<gene>
    <name evidence="14" type="ORF">CLV47_102366</name>
</gene>
<keyword evidence="9 12" id="KW-0274">FAD</keyword>
<dbReference type="InterPro" id="IPR036188">
    <property type="entry name" value="FAD/NAD-bd_sf"/>
</dbReference>
<dbReference type="GO" id="GO:0004729">
    <property type="term" value="F:oxygen-dependent protoporphyrinogen oxidase activity"/>
    <property type="evidence" value="ECO:0007669"/>
    <property type="project" value="UniProtKB-UniRule"/>
</dbReference>
<evidence type="ECO:0000256" key="2">
    <source>
        <dbReference type="ARBA" id="ARBA00001974"/>
    </source>
</evidence>
<evidence type="ECO:0000256" key="11">
    <source>
        <dbReference type="ARBA" id="ARBA00023133"/>
    </source>
</evidence>
<comment type="cofactor">
    <cofactor evidence="2 12">
        <name>FAD</name>
        <dbReference type="ChEBI" id="CHEBI:57692"/>
    </cofactor>
</comment>
<dbReference type="AlphaFoldDB" id="A0A2T1A4Z3"/>
<comment type="function">
    <text evidence="3 12">Involved in coproporphyrin-dependent heme b biosynthesis. Catalyzes the oxidation of coproporphyrinogen III to coproporphyrin III.</text>
</comment>
<evidence type="ECO:0000256" key="12">
    <source>
        <dbReference type="RuleBase" id="RU364052"/>
    </source>
</evidence>
<dbReference type="SUPFAM" id="SSF54373">
    <property type="entry name" value="FAD-linked reductases, C-terminal domain"/>
    <property type="match status" value="1"/>
</dbReference>
<dbReference type="EMBL" id="PVUE01000002">
    <property type="protein sequence ID" value="PRZ43675.1"/>
    <property type="molecule type" value="Genomic_DNA"/>
</dbReference>
<keyword evidence="11 12" id="KW-0350">Heme biosynthesis</keyword>
<dbReference type="Pfam" id="PF01593">
    <property type="entry name" value="Amino_oxidase"/>
    <property type="match status" value="1"/>
</dbReference>
<dbReference type="Gene3D" id="1.10.3110.10">
    <property type="entry name" value="protoporphyrinogen ix oxidase, domain 3"/>
    <property type="match status" value="1"/>
</dbReference>
<dbReference type="InterPro" id="IPR002937">
    <property type="entry name" value="Amino_oxidase"/>
</dbReference>